<protein>
    <recommendedName>
        <fullName evidence="11">8-oxo-dGTP diphosphatase</fullName>
        <ecNumber evidence="11">3.6.1.55</ecNumber>
    </recommendedName>
</protein>
<dbReference type="GO" id="GO:0008413">
    <property type="term" value="F:8-oxo-7,8-dihydroguanosine triphosphate pyrophosphatase activity"/>
    <property type="evidence" value="ECO:0007669"/>
    <property type="project" value="TreeGrafter"/>
</dbReference>
<gene>
    <name evidence="14" type="ORF">BBOU_1404</name>
</gene>
<keyword evidence="4" id="KW-0235">DNA replication</keyword>
<evidence type="ECO:0000256" key="4">
    <source>
        <dbReference type="ARBA" id="ARBA00022705"/>
    </source>
</evidence>
<dbReference type="InterPro" id="IPR029119">
    <property type="entry name" value="MutY_C"/>
</dbReference>
<evidence type="ECO:0000256" key="1">
    <source>
        <dbReference type="ARBA" id="ARBA00001946"/>
    </source>
</evidence>
<reference evidence="14 15" key="1">
    <citation type="submission" date="2014-03" db="EMBL/GenBank/DDBJ databases">
        <title>Genomics of Bifidobacteria.</title>
        <authorList>
            <person name="Ventura M."/>
            <person name="Milani C."/>
            <person name="Lugli G.A."/>
        </authorList>
    </citation>
    <scope>NUCLEOTIDE SEQUENCE [LARGE SCALE GENOMIC DNA]</scope>
    <source>
        <strain evidence="14 15">LMG 10736</strain>
    </source>
</reference>
<dbReference type="Proteomes" id="UP000029093">
    <property type="component" value="Unassembled WGS sequence"/>
</dbReference>
<dbReference type="InterPro" id="IPR047127">
    <property type="entry name" value="MutT-like"/>
</dbReference>
<keyword evidence="7 14" id="KW-0378">Hydrolase</keyword>
<evidence type="ECO:0000256" key="2">
    <source>
        <dbReference type="ARBA" id="ARBA00005582"/>
    </source>
</evidence>
<evidence type="ECO:0000256" key="3">
    <source>
        <dbReference type="ARBA" id="ARBA00022457"/>
    </source>
</evidence>
<accession>A0A086ZIG5</accession>
<dbReference type="GO" id="GO:0044716">
    <property type="term" value="F:8-oxo-GDP phosphatase activity"/>
    <property type="evidence" value="ECO:0007669"/>
    <property type="project" value="TreeGrafter"/>
</dbReference>
<dbReference type="GO" id="GO:0006281">
    <property type="term" value="P:DNA repair"/>
    <property type="evidence" value="ECO:0007669"/>
    <property type="project" value="UniProtKB-KW"/>
</dbReference>
<dbReference type="GO" id="GO:0046872">
    <property type="term" value="F:metal ion binding"/>
    <property type="evidence" value="ECO:0007669"/>
    <property type="project" value="UniProtKB-KW"/>
</dbReference>
<dbReference type="EC" id="3.6.1.55" evidence="11"/>
<comment type="similarity">
    <text evidence="2">Belongs to the Nudix hydrolase family.</text>
</comment>
<dbReference type="SUPFAM" id="SSF55811">
    <property type="entry name" value="Nudix"/>
    <property type="match status" value="1"/>
</dbReference>
<dbReference type="PANTHER" id="PTHR47707">
    <property type="entry name" value="8-OXO-DGTP DIPHOSPHATASE"/>
    <property type="match status" value="1"/>
</dbReference>
<name>A0A086ZIG5_9BIFI</name>
<keyword evidence="8" id="KW-0460">Magnesium</keyword>
<feature type="region of interest" description="Disordered" evidence="12">
    <location>
        <begin position="1"/>
        <end position="21"/>
    </location>
</feature>
<comment type="caution">
    <text evidence="14">The sequence shown here is derived from an EMBL/GenBank/DDBJ whole genome shotgun (WGS) entry which is preliminary data.</text>
</comment>
<proteinExistence type="inferred from homology"/>
<dbReference type="Gene3D" id="3.90.79.10">
    <property type="entry name" value="Nucleoside Triphosphate Pyrophosphohydrolase"/>
    <property type="match status" value="1"/>
</dbReference>
<dbReference type="CDD" id="cd03425">
    <property type="entry name" value="NUDIX_MutT_NudA_like"/>
    <property type="match status" value="1"/>
</dbReference>
<evidence type="ECO:0000256" key="10">
    <source>
        <dbReference type="ARBA" id="ARBA00035861"/>
    </source>
</evidence>
<evidence type="ECO:0000313" key="15">
    <source>
        <dbReference type="Proteomes" id="UP000029093"/>
    </source>
</evidence>
<keyword evidence="9" id="KW-0234">DNA repair</keyword>
<comment type="catalytic activity">
    <reaction evidence="10">
        <text>8-oxo-dGTP + H2O = 8-oxo-dGMP + diphosphate + H(+)</text>
        <dbReference type="Rhea" id="RHEA:31575"/>
        <dbReference type="ChEBI" id="CHEBI:15377"/>
        <dbReference type="ChEBI" id="CHEBI:15378"/>
        <dbReference type="ChEBI" id="CHEBI:33019"/>
        <dbReference type="ChEBI" id="CHEBI:63224"/>
        <dbReference type="ChEBI" id="CHEBI:77896"/>
        <dbReference type="EC" id="3.6.1.55"/>
    </reaction>
</comment>
<evidence type="ECO:0000256" key="5">
    <source>
        <dbReference type="ARBA" id="ARBA00022723"/>
    </source>
</evidence>
<organism evidence="14 15">
    <name type="scientific">Bifidobacterium boum</name>
    <dbReference type="NCBI Taxonomy" id="78343"/>
    <lineage>
        <taxon>Bacteria</taxon>
        <taxon>Bacillati</taxon>
        <taxon>Actinomycetota</taxon>
        <taxon>Actinomycetes</taxon>
        <taxon>Bifidobacteriales</taxon>
        <taxon>Bifidobacteriaceae</taxon>
        <taxon>Bifidobacterium</taxon>
    </lineage>
</organism>
<dbReference type="GO" id="GO:0044715">
    <property type="term" value="F:8-oxo-dGDP phosphatase activity"/>
    <property type="evidence" value="ECO:0007669"/>
    <property type="project" value="TreeGrafter"/>
</dbReference>
<keyword evidence="15" id="KW-1185">Reference proteome</keyword>
<evidence type="ECO:0000256" key="7">
    <source>
        <dbReference type="ARBA" id="ARBA00022801"/>
    </source>
</evidence>
<keyword evidence="5" id="KW-0479">Metal-binding</keyword>
<dbReference type="InterPro" id="IPR015797">
    <property type="entry name" value="NUDIX_hydrolase-like_dom_sf"/>
</dbReference>
<dbReference type="AlphaFoldDB" id="A0A086ZIG5"/>
<dbReference type="GO" id="GO:0035539">
    <property type="term" value="F:8-oxo-7,8-dihydrodeoxyguanosine triphosphate pyrophosphatase activity"/>
    <property type="evidence" value="ECO:0007669"/>
    <property type="project" value="UniProtKB-EC"/>
</dbReference>
<dbReference type="PRINTS" id="PR00502">
    <property type="entry name" value="NUDIXFAMILY"/>
</dbReference>
<dbReference type="PROSITE" id="PS51462">
    <property type="entry name" value="NUDIX"/>
    <property type="match status" value="1"/>
</dbReference>
<dbReference type="InterPro" id="IPR020476">
    <property type="entry name" value="Nudix_hydrolase"/>
</dbReference>
<evidence type="ECO:0000256" key="8">
    <source>
        <dbReference type="ARBA" id="ARBA00022842"/>
    </source>
</evidence>
<keyword evidence="6" id="KW-0227">DNA damage</keyword>
<dbReference type="PANTHER" id="PTHR47707:SF1">
    <property type="entry name" value="NUDIX HYDROLASE FAMILY PROTEIN"/>
    <property type="match status" value="1"/>
</dbReference>
<dbReference type="InterPro" id="IPR000086">
    <property type="entry name" value="NUDIX_hydrolase_dom"/>
</dbReference>
<evidence type="ECO:0000256" key="11">
    <source>
        <dbReference type="ARBA" id="ARBA00038905"/>
    </source>
</evidence>
<comment type="cofactor">
    <cofactor evidence="1">
        <name>Mg(2+)</name>
        <dbReference type="ChEBI" id="CHEBI:18420"/>
    </cofactor>
</comment>
<evidence type="ECO:0000313" key="14">
    <source>
        <dbReference type="EMBL" id="KFI46315.1"/>
    </source>
</evidence>
<evidence type="ECO:0000256" key="9">
    <source>
        <dbReference type="ARBA" id="ARBA00023204"/>
    </source>
</evidence>
<evidence type="ECO:0000256" key="6">
    <source>
        <dbReference type="ARBA" id="ARBA00022763"/>
    </source>
</evidence>
<dbReference type="EMBL" id="JGYQ01000016">
    <property type="protein sequence ID" value="KFI46315.1"/>
    <property type="molecule type" value="Genomic_DNA"/>
</dbReference>
<keyword evidence="3" id="KW-0515">Mutator protein</keyword>
<evidence type="ECO:0000256" key="12">
    <source>
        <dbReference type="SAM" id="MobiDB-lite"/>
    </source>
</evidence>
<feature type="domain" description="Nudix hydrolase" evidence="13">
    <location>
        <begin position="23"/>
        <end position="147"/>
    </location>
</feature>
<dbReference type="Pfam" id="PF14815">
    <property type="entry name" value="NUDIX_4"/>
    <property type="match status" value="1"/>
</dbReference>
<sequence>MEHNESSTPHAAPQPSRSETSSRLIRVVGAAIMRGGTILCAQRGSGKSLAGYWEFPGGKIEIHETPQQALEREIEEELRCEITVGRKLCTTQYTYDFGTIELTTFLCHLTQGEPYLTEHQEVRWLFPDHLHELDWAPADREAVGLLSGIPSTVGADYDSPEARQS</sequence>
<dbReference type="GO" id="GO:0006260">
    <property type="term" value="P:DNA replication"/>
    <property type="evidence" value="ECO:0007669"/>
    <property type="project" value="UniProtKB-KW"/>
</dbReference>
<evidence type="ECO:0000259" key="13">
    <source>
        <dbReference type="PROSITE" id="PS51462"/>
    </source>
</evidence>